<keyword evidence="8 12" id="KW-1133">Transmembrane helix</keyword>
<evidence type="ECO:0000313" key="14">
    <source>
        <dbReference type="Proteomes" id="UP000054549"/>
    </source>
</evidence>
<evidence type="ECO:0000256" key="7">
    <source>
        <dbReference type="ARBA" id="ARBA00022824"/>
    </source>
</evidence>
<feature type="transmembrane region" description="Helical" evidence="12">
    <location>
        <begin position="179"/>
        <end position="208"/>
    </location>
</feature>
<comment type="similarity">
    <text evidence="3 12">Belongs to the glycosyltransferase 22 family.</text>
</comment>
<feature type="transmembrane region" description="Helical" evidence="12">
    <location>
        <begin position="220"/>
        <end position="240"/>
    </location>
</feature>
<keyword evidence="4 12" id="KW-0328">Glycosyltransferase</keyword>
<dbReference type="PANTHER" id="PTHR22760:SF1">
    <property type="entry name" value="DOL-P-MAN:MAN(7)GLCNAC(2)-PP-DOL ALPHA-1,6-MANNOSYLTRANSFERASE"/>
    <property type="match status" value="1"/>
</dbReference>
<feature type="transmembrane region" description="Helical" evidence="12">
    <location>
        <begin position="124"/>
        <end position="142"/>
    </location>
</feature>
<dbReference type="STRING" id="946122.A0A0C2S800"/>
<evidence type="ECO:0000256" key="12">
    <source>
        <dbReference type="RuleBase" id="RU363075"/>
    </source>
</evidence>
<evidence type="ECO:0000256" key="2">
    <source>
        <dbReference type="ARBA" id="ARBA00004922"/>
    </source>
</evidence>
<comment type="function">
    <text evidence="10">Mannosyltransferase that operates in the biosynthetic pathway of dolichol-linked oligosaccharides, the glycan precursors employed in protein asparagine (N)-glycosylation. The assembly of dolichol-linked oligosaccharides begins on the cytosolic side of the endoplasmic reticulum membrane and finishes in its lumen. The sequential addition of sugars to dolichol pyrophosphate produces dolichol-linked oligosaccharides containing fourteen sugars, including two GlcNAcs, nine mannoses and three glucoses. Once assembled, the oligosaccharide is transferred from the lipid to nascent proteins by oligosaccharyltransferases. In the lumen of the endoplasmic reticulum, adds the eighth mannose residue in an alpha-1,6 linkage onto Man(7)GlcNAc(2)-PP-dolichol to produce Man(8)GlcNAc(2)-PP-dolichol.</text>
</comment>
<protein>
    <recommendedName>
        <fullName evidence="12">Mannosyltransferase</fullName>
        <ecNumber evidence="12">2.4.1.-</ecNumber>
    </recommendedName>
</protein>
<dbReference type="InParanoid" id="A0A0C2S800"/>
<dbReference type="Proteomes" id="UP000054549">
    <property type="component" value="Unassembled WGS sequence"/>
</dbReference>
<comment type="subcellular location">
    <subcellularLocation>
        <location evidence="1 12">Endoplasmic reticulum membrane</location>
        <topology evidence="1 12">Multi-pass membrane protein</topology>
    </subcellularLocation>
</comment>
<evidence type="ECO:0000256" key="6">
    <source>
        <dbReference type="ARBA" id="ARBA00022692"/>
    </source>
</evidence>
<keyword evidence="14" id="KW-1185">Reference proteome</keyword>
<evidence type="ECO:0000313" key="13">
    <source>
        <dbReference type="EMBL" id="KIL58900.1"/>
    </source>
</evidence>
<feature type="transmembrane region" description="Helical" evidence="12">
    <location>
        <begin position="301"/>
        <end position="318"/>
    </location>
</feature>
<dbReference type="PANTHER" id="PTHR22760">
    <property type="entry name" value="GLYCOSYLTRANSFERASE"/>
    <property type="match status" value="1"/>
</dbReference>
<evidence type="ECO:0000256" key="1">
    <source>
        <dbReference type="ARBA" id="ARBA00004477"/>
    </source>
</evidence>
<feature type="transmembrane region" description="Helical" evidence="12">
    <location>
        <begin position="6"/>
        <end position="23"/>
    </location>
</feature>
<dbReference type="FunCoup" id="A0A0C2S800">
    <property type="interactions" value="191"/>
</dbReference>
<keyword evidence="6 12" id="KW-0812">Transmembrane</keyword>
<proteinExistence type="inferred from homology"/>
<dbReference type="EMBL" id="KN818327">
    <property type="protein sequence ID" value="KIL58900.1"/>
    <property type="molecule type" value="Genomic_DNA"/>
</dbReference>
<feature type="transmembrane region" description="Helical" evidence="12">
    <location>
        <begin position="324"/>
        <end position="343"/>
    </location>
</feature>
<feature type="transmembrane region" description="Helical" evidence="12">
    <location>
        <begin position="93"/>
        <end position="112"/>
    </location>
</feature>
<dbReference type="OrthoDB" id="19039at2759"/>
<name>A0A0C2S800_AMAMK</name>
<evidence type="ECO:0000256" key="4">
    <source>
        <dbReference type="ARBA" id="ARBA00022676"/>
    </source>
</evidence>
<dbReference type="Pfam" id="PF03901">
    <property type="entry name" value="Glyco_transf_22"/>
    <property type="match status" value="1"/>
</dbReference>
<gene>
    <name evidence="13" type="ORF">M378DRAFT_85841</name>
</gene>
<reference evidence="13 14" key="1">
    <citation type="submission" date="2014-04" db="EMBL/GenBank/DDBJ databases">
        <title>Evolutionary Origins and Diversification of the Mycorrhizal Mutualists.</title>
        <authorList>
            <consortium name="DOE Joint Genome Institute"/>
            <consortium name="Mycorrhizal Genomics Consortium"/>
            <person name="Kohler A."/>
            <person name="Kuo A."/>
            <person name="Nagy L.G."/>
            <person name="Floudas D."/>
            <person name="Copeland A."/>
            <person name="Barry K.W."/>
            <person name="Cichocki N."/>
            <person name="Veneault-Fourrey C."/>
            <person name="LaButti K."/>
            <person name="Lindquist E.A."/>
            <person name="Lipzen A."/>
            <person name="Lundell T."/>
            <person name="Morin E."/>
            <person name="Murat C."/>
            <person name="Riley R."/>
            <person name="Ohm R."/>
            <person name="Sun H."/>
            <person name="Tunlid A."/>
            <person name="Henrissat B."/>
            <person name="Grigoriev I.V."/>
            <person name="Hibbett D.S."/>
            <person name="Martin F."/>
        </authorList>
    </citation>
    <scope>NUCLEOTIDE SEQUENCE [LARGE SCALE GENOMIC DNA]</scope>
    <source>
        <strain evidence="13 14">Koide BX008</strain>
    </source>
</reference>
<evidence type="ECO:0000256" key="8">
    <source>
        <dbReference type="ARBA" id="ARBA00022989"/>
    </source>
</evidence>
<organism evidence="13 14">
    <name type="scientific">Amanita muscaria (strain Koide BX008)</name>
    <dbReference type="NCBI Taxonomy" id="946122"/>
    <lineage>
        <taxon>Eukaryota</taxon>
        <taxon>Fungi</taxon>
        <taxon>Dikarya</taxon>
        <taxon>Basidiomycota</taxon>
        <taxon>Agaricomycotina</taxon>
        <taxon>Agaricomycetes</taxon>
        <taxon>Agaricomycetidae</taxon>
        <taxon>Agaricales</taxon>
        <taxon>Pluteineae</taxon>
        <taxon>Amanitaceae</taxon>
        <taxon>Amanita</taxon>
    </lineage>
</organism>
<dbReference type="GO" id="GO:0005789">
    <property type="term" value="C:endoplasmic reticulum membrane"/>
    <property type="evidence" value="ECO:0007669"/>
    <property type="project" value="UniProtKB-SubCell"/>
</dbReference>
<dbReference type="GO" id="GO:0052917">
    <property type="term" value="F:dol-P-Man:Man(7)GlcNAc(2)-PP-Dol alpha-1,6-mannosyltransferase activity"/>
    <property type="evidence" value="ECO:0007669"/>
    <property type="project" value="UniProtKB-EC"/>
</dbReference>
<evidence type="ECO:0000256" key="11">
    <source>
        <dbReference type="ARBA" id="ARBA00048899"/>
    </source>
</evidence>
<dbReference type="HOGENOM" id="CLU_008917_4_1_1"/>
<dbReference type="EC" id="2.4.1.-" evidence="12"/>
<sequence length="531" mass="59671">MSSIAFDLFLLSIVWIHVFLAPYTKVEESFNLHATHDVLMYGVGPNALKNYDHFTFPGAVPRTFLGSVLLAWLSTPVIALANKLGLVSSKFDLQIIVRLVLATLNTAGLCYMRRAISRRFSYTTSALFVLLTCSQFHFPFWMGRTLPNMFALLPVNISTSLLIGHNPVSVRQSKQAHKAAIALLSFTAVVFRAEIALLLAPLSFQLVFTRKLTVLELIKVGLYSSVTSIALTILVDSYFWQTFPLWPELHGIYFNVYEGKSVEWGISPPLTYIKNYLPKLLLGSLPLACIGAILDNRITSLLFPSLSFIALISCLGHKEWRFVIYVVPIFNLAAARAASFLIFRKPPLLRRAFILATTGIITTNVLITIVFTLSSIYNYPGGEAMTLLHKLYPAFHKPTPHVHISNLAAQTGASLFLHLNAPPYLAPYFLSDQPFRPRSFTWIYNKTEHLDERTIALSHEITHVISEGRPGRPYAGYFAPVATILSFDRWSVDRAFPGKLGHRIVTKPEELTKGFRMVKLGKLWILERTNK</sequence>
<comment type="catalytic activity">
    <reaction evidence="11">
        <text>an alpha-D-Man-(1-&gt;2)-alpha-D-Man-(1-&gt;2)-alpha-D-Man-(1-&gt;3)-[alpha-D-Man-(1-&gt;2)-alpha-D-Man-(1-&gt;3)-alpha-D-Man-(1-&gt;6)]-beta-D-Man-(1-&gt;4)-beta-D-GlcNAc-(1-&gt;4)-alpha-D-GlcNAc-diphospho-di-trans,poly-cis-dolichol + a di-trans,poly-cis-dolichyl beta-D-mannosyl phosphate = an alpha-D-Man-(1-&gt;2)-alpha-D-Man-(1-&gt;2)-alpha-D-Man-(1-&gt;3)-[alpha-D-Man-(1-&gt;2)-alpha-D-Man-(1-&gt;3)-[alpha-D-Man-(1-&gt;6)]-alpha-D-Man-(1-&gt;6)]-beta-D-Man-(1-&gt;4)-beta-D-GlcNAc-(1-&gt;4)-alpha-D-GlcNAc-diphospho-di-trans,poly-cis-dolichol + a di-trans,poly-cis-dolichyl phosphate + H(+)</text>
        <dbReference type="Rhea" id="RHEA:29535"/>
        <dbReference type="Rhea" id="RHEA-COMP:19498"/>
        <dbReference type="Rhea" id="RHEA-COMP:19501"/>
        <dbReference type="Rhea" id="RHEA-COMP:19518"/>
        <dbReference type="Rhea" id="RHEA-COMP:19519"/>
        <dbReference type="ChEBI" id="CHEBI:15378"/>
        <dbReference type="ChEBI" id="CHEBI:57683"/>
        <dbReference type="ChEBI" id="CHEBI:58211"/>
        <dbReference type="ChEBI" id="CHEBI:132517"/>
        <dbReference type="ChEBI" id="CHEBI:132519"/>
        <dbReference type="EC" id="2.4.1.260"/>
    </reaction>
    <physiologicalReaction direction="left-to-right" evidence="11">
        <dbReference type="Rhea" id="RHEA:29536"/>
    </physiologicalReaction>
</comment>
<feature type="transmembrane region" description="Helical" evidence="12">
    <location>
        <begin position="352"/>
        <end position="377"/>
    </location>
</feature>
<comment type="pathway">
    <text evidence="2">Protein modification; protein glycosylation.</text>
</comment>
<dbReference type="UniPathway" id="UPA00378"/>
<dbReference type="InterPro" id="IPR005599">
    <property type="entry name" value="GPI_mannosylTrfase"/>
</dbReference>
<evidence type="ECO:0000256" key="10">
    <source>
        <dbReference type="ARBA" id="ARBA00044721"/>
    </source>
</evidence>
<keyword evidence="9 12" id="KW-0472">Membrane</keyword>
<evidence type="ECO:0000256" key="9">
    <source>
        <dbReference type="ARBA" id="ARBA00023136"/>
    </source>
</evidence>
<evidence type="ECO:0000256" key="5">
    <source>
        <dbReference type="ARBA" id="ARBA00022679"/>
    </source>
</evidence>
<keyword evidence="5 13" id="KW-0808">Transferase</keyword>
<feature type="transmembrane region" description="Helical" evidence="12">
    <location>
        <begin position="63"/>
        <end position="81"/>
    </location>
</feature>
<accession>A0A0C2S800</accession>
<evidence type="ECO:0000256" key="3">
    <source>
        <dbReference type="ARBA" id="ARBA00007063"/>
    </source>
</evidence>
<dbReference type="GO" id="GO:0006487">
    <property type="term" value="P:protein N-linked glycosylation"/>
    <property type="evidence" value="ECO:0007669"/>
    <property type="project" value="TreeGrafter"/>
</dbReference>
<dbReference type="AlphaFoldDB" id="A0A0C2S800"/>
<keyword evidence="7 12" id="KW-0256">Endoplasmic reticulum</keyword>